<dbReference type="EMBL" id="JAPEVB010000007">
    <property type="protein sequence ID" value="KAJ4385604.1"/>
    <property type="molecule type" value="Genomic_DNA"/>
</dbReference>
<gene>
    <name evidence="2" type="ORF">N0V93_010033</name>
</gene>
<dbReference type="PANTHER" id="PTHR35895:SF1">
    <property type="entry name" value="LIPID-BINDING SERUM GLYCOPROTEIN C-TERMINAL DOMAIN-CONTAINING PROTEIN"/>
    <property type="match status" value="1"/>
</dbReference>
<reference evidence="2" key="1">
    <citation type="submission" date="2022-10" db="EMBL/GenBank/DDBJ databases">
        <title>Tapping the CABI collections for fungal endophytes: first genome assemblies for Collariella, Neodidymelliopsis, Ascochyta clinopodiicola, Didymella pomorum, Didymosphaeria variabile, Neocosmospora piperis and Neocucurbitaria cava.</title>
        <authorList>
            <person name="Hill R."/>
        </authorList>
    </citation>
    <scope>NUCLEOTIDE SEQUENCE</scope>
    <source>
        <strain evidence="2">IMI 355082</strain>
    </source>
</reference>
<dbReference type="Pfam" id="PF12505">
    <property type="entry name" value="DUF3712"/>
    <property type="match status" value="1"/>
</dbReference>
<feature type="signal peptide" evidence="1">
    <location>
        <begin position="1"/>
        <end position="15"/>
    </location>
</feature>
<dbReference type="Proteomes" id="UP001140453">
    <property type="component" value="Unassembled WGS sequence"/>
</dbReference>
<proteinExistence type="predicted"/>
<evidence type="ECO:0000313" key="3">
    <source>
        <dbReference type="Proteomes" id="UP001140453"/>
    </source>
</evidence>
<keyword evidence="3" id="KW-1185">Reference proteome</keyword>
<evidence type="ECO:0000313" key="2">
    <source>
        <dbReference type="EMBL" id="KAJ4385604.1"/>
    </source>
</evidence>
<feature type="chain" id="PRO_5040831670" evidence="1">
    <location>
        <begin position="16"/>
        <end position="314"/>
    </location>
</feature>
<name>A0A9W8YJK5_9PEZI</name>
<dbReference type="GO" id="GO:0000329">
    <property type="term" value="C:fungal-type vacuole membrane"/>
    <property type="evidence" value="ECO:0007669"/>
    <property type="project" value="InterPro"/>
</dbReference>
<organism evidence="2 3">
    <name type="scientific">Gnomoniopsis smithogilvyi</name>
    <dbReference type="NCBI Taxonomy" id="1191159"/>
    <lineage>
        <taxon>Eukaryota</taxon>
        <taxon>Fungi</taxon>
        <taxon>Dikarya</taxon>
        <taxon>Ascomycota</taxon>
        <taxon>Pezizomycotina</taxon>
        <taxon>Sordariomycetes</taxon>
        <taxon>Sordariomycetidae</taxon>
        <taxon>Diaporthales</taxon>
        <taxon>Gnomoniaceae</taxon>
        <taxon>Gnomoniopsis</taxon>
    </lineage>
</organism>
<dbReference type="OrthoDB" id="10039566at2759"/>
<dbReference type="PANTHER" id="PTHR35895">
    <property type="entry name" value="CHROMOSOME 16, WHOLE GENOME SHOTGUN SEQUENCE"/>
    <property type="match status" value="1"/>
</dbReference>
<comment type="caution">
    <text evidence="2">The sequence shown here is derived from an EMBL/GenBank/DDBJ whole genome shotgun (WGS) entry which is preliminary data.</text>
</comment>
<dbReference type="AlphaFoldDB" id="A0A9W8YJK5"/>
<accession>A0A9W8YJK5</accession>
<protein>
    <submittedName>
        <fullName evidence="2">Uncharacterized protein</fullName>
    </submittedName>
</protein>
<evidence type="ECO:0000256" key="1">
    <source>
        <dbReference type="SAM" id="SignalP"/>
    </source>
</evidence>
<keyword evidence="1" id="KW-0732">Signal</keyword>
<sequence length="314" mass="34146">MFGLLLMALAGGVAFLNLDRVINYIAQILVDASKMEIEQIMISSCDDKGFLFSLTTKIYDTGPLPATITDMNLYMYSTSSADAKAFAKISLPPIHASPSGTVCRVSDQRVEILDFAAFHTFNKNLLLQEELPTYIRGTGKLNLPWPFGFLSTVVKYEKVEMLKGLDGVHTSVLETRKASRSLLKGKPTAIEVDVSIVSESPVAVDMGPVKVSIVFSGVQIATVQSDSMVLKKGDNRITMNGSMDFVSISKNVGAGLKFLKKDVLDNEAEAYVKGVEGKQCVWLDQTVKMMNSKIQMGSTMADLVRSVYTAEGAA</sequence>
<dbReference type="InterPro" id="IPR022185">
    <property type="entry name" value="DUF3712"/>
</dbReference>
<dbReference type="InterPro" id="IPR046368">
    <property type="entry name" value="Tag1"/>
</dbReference>